<dbReference type="KEGG" id="mlr:MELLADRAFT_70372"/>
<comment type="similarity">
    <text evidence="2">Belongs to the Tom20 family.</text>
</comment>
<dbReference type="GeneID" id="18931509"/>
<feature type="compositionally biased region" description="Polar residues" evidence="10">
    <location>
        <begin position="190"/>
        <end position="218"/>
    </location>
</feature>
<keyword evidence="8" id="KW-0496">Mitochondrion</keyword>
<evidence type="ECO:0000256" key="3">
    <source>
        <dbReference type="ARBA" id="ARBA00022448"/>
    </source>
</evidence>
<dbReference type="GO" id="GO:0030150">
    <property type="term" value="P:protein import into mitochondrial matrix"/>
    <property type="evidence" value="ECO:0007669"/>
    <property type="project" value="TreeGrafter"/>
</dbReference>
<sequence length="366" mass="39383">MPTTRQVLTIGSLSVLTAGISYCFYFDYKRRNDPAFRKKLLKEQRKLSKQKQTSNKNASREAEEMLAAAVAAVNAEPLPTTIEGKENYFMEQVGMGEMLAGRLPQGAVPAAISFFKAYKVYPSPQELMMIYQRTMPPEVFGIVVEMIKLDVNQTIRSSQASSSGASRRSAPSGEALIEEITGEEAAASKPASQTSSNKPDSKISTNTVSDKPTSTEQSSSEKPEVPQNPPSTLSAPASEAASFKSAGEQPQPRSESPKSAPLSEHGSGAGESQTANSYILVDDSTPVEPVAPVEKSTGNEEWVDDHDEKVEPSSEEDPKVEELTPATIEPAQSIETAVEEENSASSDSPEVTQLDETKETSEEALA</sequence>
<feature type="compositionally biased region" description="Basic and acidic residues" evidence="10">
    <location>
        <begin position="306"/>
        <end position="322"/>
    </location>
</feature>
<evidence type="ECO:0000256" key="6">
    <source>
        <dbReference type="ARBA" id="ARBA00022927"/>
    </source>
</evidence>
<keyword evidence="3" id="KW-0813">Transport</keyword>
<dbReference type="AlphaFoldDB" id="F4R317"/>
<keyword evidence="7" id="KW-1133">Transmembrane helix</keyword>
<dbReference type="PRINTS" id="PR00351">
    <property type="entry name" value="OM20RECEPTOR"/>
</dbReference>
<dbReference type="PANTHER" id="PTHR12430">
    <property type="entry name" value="MITOCHONDRIAL IMPORT RECEPTOR SUBUNIT TOM20"/>
    <property type="match status" value="1"/>
</dbReference>
<organism evidence="12">
    <name type="scientific">Melampsora larici-populina (strain 98AG31 / pathotype 3-4-7)</name>
    <name type="common">Poplar leaf rust fungus</name>
    <dbReference type="NCBI Taxonomy" id="747676"/>
    <lineage>
        <taxon>Eukaryota</taxon>
        <taxon>Fungi</taxon>
        <taxon>Dikarya</taxon>
        <taxon>Basidiomycota</taxon>
        <taxon>Pucciniomycotina</taxon>
        <taxon>Pucciniomycetes</taxon>
        <taxon>Pucciniales</taxon>
        <taxon>Melampsoraceae</taxon>
        <taxon>Melampsora</taxon>
    </lineage>
</organism>
<dbReference type="Gene3D" id="1.20.960.10">
    <property type="entry name" value="Mitochondrial outer membrane translocase complex, subunit Tom20 domain"/>
    <property type="match status" value="1"/>
</dbReference>
<keyword evidence="11" id="KW-0675">Receptor</keyword>
<name>F4R317_MELLP</name>
<evidence type="ECO:0000256" key="8">
    <source>
        <dbReference type="ARBA" id="ARBA00023128"/>
    </source>
</evidence>
<dbReference type="STRING" id="747676.F4R317"/>
<dbReference type="PANTHER" id="PTHR12430:SF0">
    <property type="entry name" value="TRANSLOCASE OF OUTER MITOCHONDRIAL MEMBRANE 20"/>
    <property type="match status" value="1"/>
</dbReference>
<dbReference type="InParanoid" id="F4R317"/>
<accession>F4R317</accession>
<evidence type="ECO:0000313" key="12">
    <source>
        <dbReference type="Proteomes" id="UP000001072"/>
    </source>
</evidence>
<dbReference type="Pfam" id="PF02064">
    <property type="entry name" value="MAS20"/>
    <property type="match status" value="1"/>
</dbReference>
<protein>
    <submittedName>
        <fullName evidence="11">Mitochondrial import receptor subunit</fullName>
    </submittedName>
</protein>
<evidence type="ECO:0000256" key="4">
    <source>
        <dbReference type="ARBA" id="ARBA00022692"/>
    </source>
</evidence>
<reference evidence="12" key="1">
    <citation type="journal article" date="2011" name="Proc. Natl. Acad. Sci. U.S.A.">
        <title>Obligate biotrophy features unraveled by the genomic analysis of rust fungi.</title>
        <authorList>
            <person name="Duplessis S."/>
            <person name="Cuomo C.A."/>
            <person name="Lin Y.-C."/>
            <person name="Aerts A."/>
            <person name="Tisserant E."/>
            <person name="Veneault-Fourrey C."/>
            <person name="Joly D.L."/>
            <person name="Hacquard S."/>
            <person name="Amselem J."/>
            <person name="Cantarel B.L."/>
            <person name="Chiu R."/>
            <person name="Coutinho P.M."/>
            <person name="Feau N."/>
            <person name="Field M."/>
            <person name="Frey P."/>
            <person name="Gelhaye E."/>
            <person name="Goldberg J."/>
            <person name="Grabherr M.G."/>
            <person name="Kodira C.D."/>
            <person name="Kohler A."/>
            <person name="Kuees U."/>
            <person name="Lindquist E.A."/>
            <person name="Lucas S.M."/>
            <person name="Mago R."/>
            <person name="Mauceli E."/>
            <person name="Morin E."/>
            <person name="Murat C."/>
            <person name="Pangilinan J.L."/>
            <person name="Park R."/>
            <person name="Pearson M."/>
            <person name="Quesneville H."/>
            <person name="Rouhier N."/>
            <person name="Sakthikumar S."/>
            <person name="Salamov A.A."/>
            <person name="Schmutz J."/>
            <person name="Selles B."/>
            <person name="Shapiro H."/>
            <person name="Tanguay P."/>
            <person name="Tuskan G.A."/>
            <person name="Henrissat B."/>
            <person name="Van de Peer Y."/>
            <person name="Rouze P."/>
            <person name="Ellis J.G."/>
            <person name="Dodds P.N."/>
            <person name="Schein J.E."/>
            <person name="Zhong S."/>
            <person name="Hamelin R.C."/>
            <person name="Grigoriev I.V."/>
            <person name="Szabo L.J."/>
            <person name="Martin F."/>
        </authorList>
    </citation>
    <scope>NUCLEOTIDE SEQUENCE [LARGE SCALE GENOMIC DNA]</scope>
    <source>
        <strain evidence="12">98AG31 / pathotype 3-4-7</strain>
    </source>
</reference>
<comment type="subcellular location">
    <subcellularLocation>
        <location evidence="1">Mitochondrion outer membrane</location>
        <topology evidence="1">Single-pass membrane protein</topology>
    </subcellularLocation>
</comment>
<gene>
    <name evidence="11" type="ORF">MELLADRAFT_70372</name>
</gene>
<dbReference type="GO" id="GO:0008320">
    <property type="term" value="F:protein transmembrane transporter activity"/>
    <property type="evidence" value="ECO:0007669"/>
    <property type="project" value="TreeGrafter"/>
</dbReference>
<dbReference type="GO" id="GO:0006886">
    <property type="term" value="P:intracellular protein transport"/>
    <property type="evidence" value="ECO:0007669"/>
    <property type="project" value="InterPro"/>
</dbReference>
<dbReference type="GO" id="GO:0016031">
    <property type="term" value="P:tRNA import into mitochondrion"/>
    <property type="evidence" value="ECO:0007669"/>
    <property type="project" value="TreeGrafter"/>
</dbReference>
<keyword evidence="12" id="KW-1185">Reference proteome</keyword>
<dbReference type="EMBL" id="GL883090">
    <property type="protein sequence ID" value="EGG12551.1"/>
    <property type="molecule type" value="Genomic_DNA"/>
</dbReference>
<dbReference type="GO" id="GO:0030943">
    <property type="term" value="F:mitochondrion targeting sequence binding"/>
    <property type="evidence" value="ECO:0007669"/>
    <property type="project" value="TreeGrafter"/>
</dbReference>
<dbReference type="Proteomes" id="UP000001072">
    <property type="component" value="Unassembled WGS sequence"/>
</dbReference>
<feature type="region of interest" description="Disordered" evidence="10">
    <location>
        <begin position="182"/>
        <end position="366"/>
    </location>
</feature>
<evidence type="ECO:0000256" key="9">
    <source>
        <dbReference type="ARBA" id="ARBA00023136"/>
    </source>
</evidence>
<dbReference type="GO" id="GO:0005742">
    <property type="term" value="C:mitochondrial outer membrane translocase complex"/>
    <property type="evidence" value="ECO:0007669"/>
    <property type="project" value="InterPro"/>
</dbReference>
<dbReference type="GO" id="GO:0006605">
    <property type="term" value="P:protein targeting"/>
    <property type="evidence" value="ECO:0007669"/>
    <property type="project" value="InterPro"/>
</dbReference>
<evidence type="ECO:0000256" key="7">
    <source>
        <dbReference type="ARBA" id="ARBA00022989"/>
    </source>
</evidence>
<dbReference type="OrthoDB" id="2154253at2759"/>
<evidence type="ECO:0000256" key="5">
    <source>
        <dbReference type="ARBA" id="ARBA00022787"/>
    </source>
</evidence>
<proteinExistence type="inferred from homology"/>
<dbReference type="HOGENOM" id="CLU_064542_0_0_1"/>
<keyword evidence="9" id="KW-0472">Membrane</keyword>
<evidence type="ECO:0000256" key="1">
    <source>
        <dbReference type="ARBA" id="ARBA00004572"/>
    </source>
</evidence>
<dbReference type="eggNOG" id="KOG4056">
    <property type="taxonomic scope" value="Eukaryota"/>
</dbReference>
<evidence type="ECO:0000313" key="11">
    <source>
        <dbReference type="EMBL" id="EGG12551.1"/>
    </source>
</evidence>
<evidence type="ECO:0000256" key="10">
    <source>
        <dbReference type="SAM" id="MobiDB-lite"/>
    </source>
</evidence>
<dbReference type="InterPro" id="IPR023392">
    <property type="entry name" value="Tom20_dom_sf"/>
</dbReference>
<keyword evidence="4" id="KW-0812">Transmembrane</keyword>
<evidence type="ECO:0000256" key="2">
    <source>
        <dbReference type="ARBA" id="ARBA00005792"/>
    </source>
</evidence>
<feature type="compositionally biased region" description="Basic and acidic residues" evidence="10">
    <location>
        <begin position="355"/>
        <end position="366"/>
    </location>
</feature>
<keyword evidence="5" id="KW-1000">Mitochondrion outer membrane</keyword>
<dbReference type="InterPro" id="IPR002056">
    <property type="entry name" value="MAS20"/>
</dbReference>
<dbReference type="VEuPathDB" id="FungiDB:MELLADRAFT_70372"/>
<dbReference type="SUPFAM" id="SSF47157">
    <property type="entry name" value="Mitochondrial import receptor subunit Tom20"/>
    <property type="match status" value="1"/>
</dbReference>
<keyword evidence="6" id="KW-0653">Protein transport</keyword>
<dbReference type="RefSeq" id="XP_007403489.1">
    <property type="nucleotide sequence ID" value="XM_007403427.1"/>
</dbReference>